<dbReference type="GeneID" id="20004437"/>
<reference evidence="2" key="1">
    <citation type="submission" date="2013-08" db="EMBL/GenBank/DDBJ databases">
        <title>Caloglyphus berlesei mitochondrion complete genome.</title>
        <authorList>
            <person name="Sun E.T."/>
            <person name="Li C.P."/>
            <person name="Nie L.N."/>
        </authorList>
    </citation>
    <scope>NUCLEOTIDE SEQUENCE</scope>
</reference>
<feature type="transmembrane region" description="Helical" evidence="1">
    <location>
        <begin position="49"/>
        <end position="71"/>
    </location>
</feature>
<organism evidence="2">
    <name type="scientific">Sancassania berlesei</name>
    <name type="common">Wet grain mite</name>
    <name type="synonym">Caloglyphus berlesei</name>
    <dbReference type="NCBI Taxonomy" id="2527844"/>
    <lineage>
        <taxon>Eukaryota</taxon>
        <taxon>Metazoa</taxon>
        <taxon>Ecdysozoa</taxon>
        <taxon>Arthropoda</taxon>
        <taxon>Chelicerata</taxon>
        <taxon>Arachnida</taxon>
        <taxon>Acari</taxon>
        <taxon>Acariformes</taxon>
        <taxon>Sarcoptiformes</taxon>
        <taxon>Astigmata</taxon>
        <taxon>Acaroidea</taxon>
        <taxon>Acaridae</taxon>
        <taxon>Rhizoglyphinae</taxon>
        <taxon>Sancassania</taxon>
    </lineage>
</organism>
<evidence type="ECO:0000313" key="2">
    <source>
        <dbReference type="EMBL" id="AGZ63936.1"/>
    </source>
</evidence>
<dbReference type="AlphaFoldDB" id="A0A075CFZ2"/>
<keyword evidence="1" id="KW-1133">Transmembrane helix</keyword>
<proteinExistence type="predicted"/>
<name>A0A075CFZ2_SANBE</name>
<dbReference type="EMBL" id="KF499016">
    <property type="protein sequence ID" value="AGZ63936.1"/>
    <property type="molecule type" value="Genomic_DNA"/>
</dbReference>
<protein>
    <submittedName>
        <fullName evidence="2">NADH dehydrogenase subunit 4L</fullName>
    </submittedName>
</protein>
<keyword evidence="2" id="KW-0496">Mitochondrion</keyword>
<accession>A0A075CFZ2</accession>
<keyword evidence="1" id="KW-0812">Transmembrane</keyword>
<keyword evidence="1" id="KW-0472">Membrane</keyword>
<sequence>MVFCFFLFFVGFYVFYFSSFHSLIVLLFVEVLILGVLCFLFFMGYSWFFCLMFLLVAVCLGAYGVSLFVSLTRSKGVNYFLSF</sequence>
<dbReference type="CTD" id="4539"/>
<dbReference type="Gene3D" id="1.10.287.3510">
    <property type="match status" value="1"/>
</dbReference>
<gene>
    <name evidence="2" type="primary">ND4L</name>
</gene>
<evidence type="ECO:0000256" key="1">
    <source>
        <dbReference type="SAM" id="Phobius"/>
    </source>
</evidence>
<dbReference type="RefSeq" id="YP_009050198.1">
    <property type="nucleotide sequence ID" value="NC_024637.1"/>
</dbReference>
<geneLocation type="mitochondrion" evidence="2"/>
<feature type="transmembrane region" description="Helical" evidence="1">
    <location>
        <begin position="20"/>
        <end position="42"/>
    </location>
</feature>